<proteinExistence type="predicted"/>
<evidence type="ECO:0000256" key="1">
    <source>
        <dbReference type="ARBA" id="ARBA00022723"/>
    </source>
</evidence>
<organism evidence="8">
    <name type="scientific">Rhodosorus marinus</name>
    <dbReference type="NCBI Taxonomy" id="101924"/>
    <lineage>
        <taxon>Eukaryota</taxon>
        <taxon>Rhodophyta</taxon>
        <taxon>Stylonematophyceae</taxon>
        <taxon>Stylonematales</taxon>
        <taxon>Stylonemataceae</taxon>
        <taxon>Rhodosorus</taxon>
    </lineage>
</organism>
<feature type="region of interest" description="Disordered" evidence="6">
    <location>
        <begin position="149"/>
        <end position="173"/>
    </location>
</feature>
<sequence>MMKEEGRGLVHAQNSALSSGGTNMVPCSPITPELQRLARPRKAIPAEWFSIASRVSGYRMPDKVVGGELGLERIVLRNELPEKVEGAIQERIFPCSFAGCGKVFTSAPGLREHERFHTGSSPYMCPEKNCSRSFKWRSSLAMHKKSHAFKAANGKRGRRKRKTTASSEGESAKKIKTTMDVSQVERNADYKNIETKPKDLSGKVENEVACEGSELSGDALFGEILDSLPLNDCSHMGFAGMNVNVSDCGDDKLESLEQDGFFYESAEDILNASMREPLFW</sequence>
<dbReference type="GO" id="GO:0008270">
    <property type="term" value="F:zinc ion binding"/>
    <property type="evidence" value="ECO:0007669"/>
    <property type="project" value="UniProtKB-KW"/>
</dbReference>
<feature type="domain" description="C2H2-type" evidence="7">
    <location>
        <begin position="93"/>
        <end position="122"/>
    </location>
</feature>
<dbReference type="GO" id="GO:0005634">
    <property type="term" value="C:nucleus"/>
    <property type="evidence" value="ECO:0007669"/>
    <property type="project" value="UniProtKB-ARBA"/>
</dbReference>
<dbReference type="InterPro" id="IPR013087">
    <property type="entry name" value="Znf_C2H2_type"/>
</dbReference>
<dbReference type="AlphaFoldDB" id="A0A7S0BM20"/>
<reference evidence="8" key="1">
    <citation type="submission" date="2021-01" db="EMBL/GenBank/DDBJ databases">
        <authorList>
            <person name="Corre E."/>
            <person name="Pelletier E."/>
            <person name="Niang G."/>
            <person name="Scheremetjew M."/>
            <person name="Finn R."/>
            <person name="Kale V."/>
            <person name="Holt S."/>
            <person name="Cochrane G."/>
            <person name="Meng A."/>
            <person name="Brown T."/>
            <person name="Cohen L."/>
        </authorList>
    </citation>
    <scope>NUCLEOTIDE SEQUENCE</scope>
    <source>
        <strain evidence="8">UTEX LB 2760</strain>
    </source>
</reference>
<dbReference type="SMART" id="SM00355">
    <property type="entry name" value="ZnF_C2H2"/>
    <property type="match status" value="2"/>
</dbReference>
<dbReference type="InterPro" id="IPR050329">
    <property type="entry name" value="GLI_C2H2-zinc-finger"/>
</dbReference>
<evidence type="ECO:0000256" key="6">
    <source>
        <dbReference type="SAM" id="MobiDB-lite"/>
    </source>
</evidence>
<dbReference type="PANTHER" id="PTHR19818:SF139">
    <property type="entry name" value="PAIR-RULE PROTEIN ODD-PAIRED"/>
    <property type="match status" value="1"/>
</dbReference>
<feature type="region of interest" description="Disordered" evidence="6">
    <location>
        <begin position="1"/>
        <end position="24"/>
    </location>
</feature>
<dbReference type="GO" id="GO:0000981">
    <property type="term" value="F:DNA-binding transcription factor activity, RNA polymerase II-specific"/>
    <property type="evidence" value="ECO:0007669"/>
    <property type="project" value="TreeGrafter"/>
</dbReference>
<dbReference type="PROSITE" id="PS50157">
    <property type="entry name" value="ZINC_FINGER_C2H2_2"/>
    <property type="match status" value="2"/>
</dbReference>
<protein>
    <recommendedName>
        <fullName evidence="7">C2H2-type domain-containing protein</fullName>
    </recommendedName>
</protein>
<evidence type="ECO:0000256" key="3">
    <source>
        <dbReference type="ARBA" id="ARBA00022771"/>
    </source>
</evidence>
<feature type="compositionally biased region" description="Polar residues" evidence="6">
    <location>
        <begin position="12"/>
        <end position="22"/>
    </location>
</feature>
<dbReference type="PROSITE" id="PS00028">
    <property type="entry name" value="ZINC_FINGER_C2H2_1"/>
    <property type="match status" value="2"/>
</dbReference>
<dbReference type="SUPFAM" id="SSF57667">
    <property type="entry name" value="beta-beta-alpha zinc fingers"/>
    <property type="match status" value="1"/>
</dbReference>
<keyword evidence="3 5" id="KW-0863">Zinc-finger</keyword>
<name>A0A7S0BM20_9RHOD</name>
<dbReference type="Pfam" id="PF00096">
    <property type="entry name" value="zf-C2H2"/>
    <property type="match status" value="1"/>
</dbReference>
<keyword evidence="2" id="KW-0677">Repeat</keyword>
<dbReference type="GO" id="GO:0000978">
    <property type="term" value="F:RNA polymerase II cis-regulatory region sequence-specific DNA binding"/>
    <property type="evidence" value="ECO:0007669"/>
    <property type="project" value="TreeGrafter"/>
</dbReference>
<feature type="compositionally biased region" description="Basic residues" evidence="6">
    <location>
        <begin position="149"/>
        <end position="163"/>
    </location>
</feature>
<evidence type="ECO:0000256" key="5">
    <source>
        <dbReference type="PROSITE-ProRule" id="PRU00042"/>
    </source>
</evidence>
<dbReference type="PANTHER" id="PTHR19818">
    <property type="entry name" value="ZINC FINGER PROTEIN ZIC AND GLI"/>
    <property type="match status" value="1"/>
</dbReference>
<feature type="domain" description="C2H2-type" evidence="7">
    <location>
        <begin position="123"/>
        <end position="152"/>
    </location>
</feature>
<evidence type="ECO:0000259" key="7">
    <source>
        <dbReference type="PROSITE" id="PS50157"/>
    </source>
</evidence>
<evidence type="ECO:0000256" key="4">
    <source>
        <dbReference type="ARBA" id="ARBA00022833"/>
    </source>
</evidence>
<dbReference type="InterPro" id="IPR036236">
    <property type="entry name" value="Znf_C2H2_sf"/>
</dbReference>
<dbReference type="GO" id="GO:0045944">
    <property type="term" value="P:positive regulation of transcription by RNA polymerase II"/>
    <property type="evidence" value="ECO:0007669"/>
    <property type="project" value="UniProtKB-ARBA"/>
</dbReference>
<keyword evidence="4" id="KW-0862">Zinc</keyword>
<dbReference type="EMBL" id="HBEK01014186">
    <property type="protein sequence ID" value="CAD8397734.1"/>
    <property type="molecule type" value="Transcribed_RNA"/>
</dbReference>
<evidence type="ECO:0000313" key="8">
    <source>
        <dbReference type="EMBL" id="CAD8397734.1"/>
    </source>
</evidence>
<evidence type="ECO:0000256" key="2">
    <source>
        <dbReference type="ARBA" id="ARBA00022737"/>
    </source>
</evidence>
<gene>
    <name evidence="8" type="ORF">RMAR0315_LOCUS7724</name>
</gene>
<keyword evidence="1" id="KW-0479">Metal-binding</keyword>
<accession>A0A7S0BM20</accession>
<dbReference type="Gene3D" id="3.30.160.60">
    <property type="entry name" value="Classic Zinc Finger"/>
    <property type="match status" value="2"/>
</dbReference>